<feature type="chain" id="PRO_5044022185" evidence="2">
    <location>
        <begin position="22"/>
        <end position="240"/>
    </location>
</feature>
<protein>
    <submittedName>
        <fullName evidence="3">Uncharacterized protein</fullName>
    </submittedName>
</protein>
<accession>A0AAV2TYY7</accession>
<dbReference type="Gene3D" id="3.40.50.1460">
    <property type="match status" value="1"/>
</dbReference>
<proteinExistence type="inferred from homology"/>
<evidence type="ECO:0000256" key="1">
    <source>
        <dbReference type="ARBA" id="ARBA00009941"/>
    </source>
</evidence>
<evidence type="ECO:0000313" key="3">
    <source>
        <dbReference type="EMBL" id="CAL5141486.1"/>
    </source>
</evidence>
<evidence type="ECO:0000256" key="2">
    <source>
        <dbReference type="SAM" id="SignalP"/>
    </source>
</evidence>
<evidence type="ECO:0000313" key="4">
    <source>
        <dbReference type="Proteomes" id="UP001497525"/>
    </source>
</evidence>
<dbReference type="AlphaFoldDB" id="A0AAV2TYY7"/>
<dbReference type="GO" id="GO:0008233">
    <property type="term" value="F:peptidase activity"/>
    <property type="evidence" value="ECO:0007669"/>
    <property type="project" value="InterPro"/>
</dbReference>
<dbReference type="GO" id="GO:0006508">
    <property type="term" value="P:proteolysis"/>
    <property type="evidence" value="ECO:0007669"/>
    <property type="project" value="InterPro"/>
</dbReference>
<comment type="similarity">
    <text evidence="1">Belongs to the peptidase C13 family.</text>
</comment>
<feature type="signal peptide" evidence="2">
    <location>
        <begin position="1"/>
        <end position="21"/>
    </location>
</feature>
<organism evidence="3 4">
    <name type="scientific">Calicophoron daubneyi</name>
    <name type="common">Rumen fluke</name>
    <name type="synonym">Paramphistomum daubneyi</name>
    <dbReference type="NCBI Taxonomy" id="300641"/>
    <lineage>
        <taxon>Eukaryota</taxon>
        <taxon>Metazoa</taxon>
        <taxon>Spiralia</taxon>
        <taxon>Lophotrochozoa</taxon>
        <taxon>Platyhelminthes</taxon>
        <taxon>Trematoda</taxon>
        <taxon>Digenea</taxon>
        <taxon>Plagiorchiida</taxon>
        <taxon>Pronocephalata</taxon>
        <taxon>Paramphistomoidea</taxon>
        <taxon>Paramphistomidae</taxon>
        <taxon>Calicophoron</taxon>
    </lineage>
</organism>
<sequence>MLFLTARPVAVALMLIHFQFANESGRCPCHAQGEQISGGQNHNNFGKRHTGASSRTNNSLSHNFSLFFPNICRVEFIHEEFSVMGSIPPSVSTQDIGFHAIRSVLRGNDFSTTFGYPVVKSTRSDNIFFYYSGPCDEELIFIRGIGVTPGALREALFEMATFDSMLIAVDHPNSGRFLRTLNVPARVYAIASVHHIAMSGMKDMIEKPFTVLWARRILQAIGKRWAFNFLFYSGLLLIVL</sequence>
<gene>
    <name evidence="3" type="ORF">CDAUBV1_LOCUS16724</name>
</gene>
<reference evidence="3" key="1">
    <citation type="submission" date="2024-06" db="EMBL/GenBank/DDBJ databases">
        <authorList>
            <person name="Liu X."/>
            <person name="Lenzi L."/>
            <person name="Haldenby T S."/>
            <person name="Uol C."/>
        </authorList>
    </citation>
    <scope>NUCLEOTIDE SEQUENCE</scope>
</reference>
<name>A0AAV2TYY7_CALDB</name>
<dbReference type="InterPro" id="IPR001096">
    <property type="entry name" value="Peptidase_C13"/>
</dbReference>
<dbReference type="Pfam" id="PF01650">
    <property type="entry name" value="Peptidase_C13"/>
    <property type="match status" value="1"/>
</dbReference>
<dbReference type="EMBL" id="CAXLJL010000878">
    <property type="protein sequence ID" value="CAL5141486.1"/>
    <property type="molecule type" value="Genomic_DNA"/>
</dbReference>
<dbReference type="Proteomes" id="UP001497525">
    <property type="component" value="Unassembled WGS sequence"/>
</dbReference>
<comment type="caution">
    <text evidence="3">The sequence shown here is derived from an EMBL/GenBank/DDBJ whole genome shotgun (WGS) entry which is preliminary data.</text>
</comment>
<keyword evidence="2" id="KW-0732">Signal</keyword>